<keyword evidence="1" id="KW-0472">Membrane</keyword>
<evidence type="ECO:0000256" key="1">
    <source>
        <dbReference type="SAM" id="Phobius"/>
    </source>
</evidence>
<reference evidence="2 3" key="1">
    <citation type="submission" date="2019-12" db="EMBL/GenBank/DDBJ databases">
        <title>Chromosome-level assembly of the Caenorhabditis remanei genome.</title>
        <authorList>
            <person name="Teterina A.A."/>
            <person name="Willis J.H."/>
            <person name="Phillips P.C."/>
        </authorList>
    </citation>
    <scope>NUCLEOTIDE SEQUENCE [LARGE SCALE GENOMIC DNA]</scope>
    <source>
        <strain evidence="2 3">PX506</strain>
        <tissue evidence="2">Whole organism</tissue>
    </source>
</reference>
<dbReference type="GeneID" id="78773298"/>
<gene>
    <name evidence="2" type="ORF">GCK72_001692</name>
</gene>
<proteinExistence type="predicted"/>
<protein>
    <submittedName>
        <fullName evidence="2">Uncharacterized protein</fullName>
    </submittedName>
</protein>
<dbReference type="Proteomes" id="UP000483820">
    <property type="component" value="Chromosome I"/>
</dbReference>
<feature type="transmembrane region" description="Helical" evidence="1">
    <location>
        <begin position="20"/>
        <end position="41"/>
    </location>
</feature>
<dbReference type="EMBL" id="WUAV01000001">
    <property type="protein sequence ID" value="KAF1769875.1"/>
    <property type="molecule type" value="Genomic_DNA"/>
</dbReference>
<accession>A0A6A5HQE6</accession>
<sequence>MDKYQVYHYYKHHEPMNMHLYWTYSLLAIIFVCSSAIPLYLQYSASGDMPTVAAISENEVQWHLEQEIAQIKAKTRRRRKKKKKGGSISILVKDTRVASKIDSR</sequence>
<evidence type="ECO:0000313" key="3">
    <source>
        <dbReference type="Proteomes" id="UP000483820"/>
    </source>
</evidence>
<evidence type="ECO:0000313" key="2">
    <source>
        <dbReference type="EMBL" id="KAF1769875.1"/>
    </source>
</evidence>
<dbReference type="CTD" id="78773298"/>
<keyword evidence="1" id="KW-0812">Transmembrane</keyword>
<dbReference type="RefSeq" id="XP_053591726.1">
    <property type="nucleotide sequence ID" value="XM_053723081.1"/>
</dbReference>
<organism evidence="2 3">
    <name type="scientific">Caenorhabditis remanei</name>
    <name type="common">Caenorhabditis vulgaris</name>
    <dbReference type="NCBI Taxonomy" id="31234"/>
    <lineage>
        <taxon>Eukaryota</taxon>
        <taxon>Metazoa</taxon>
        <taxon>Ecdysozoa</taxon>
        <taxon>Nematoda</taxon>
        <taxon>Chromadorea</taxon>
        <taxon>Rhabditida</taxon>
        <taxon>Rhabditina</taxon>
        <taxon>Rhabditomorpha</taxon>
        <taxon>Rhabditoidea</taxon>
        <taxon>Rhabditidae</taxon>
        <taxon>Peloderinae</taxon>
        <taxon>Caenorhabditis</taxon>
    </lineage>
</organism>
<name>A0A6A5HQE6_CAERE</name>
<keyword evidence="1" id="KW-1133">Transmembrane helix</keyword>
<comment type="caution">
    <text evidence="2">The sequence shown here is derived from an EMBL/GenBank/DDBJ whole genome shotgun (WGS) entry which is preliminary data.</text>
</comment>
<dbReference type="AlphaFoldDB" id="A0A6A5HQE6"/>
<dbReference type="KEGG" id="crq:GCK72_001692"/>